<dbReference type="GO" id="GO:0071949">
    <property type="term" value="F:FAD binding"/>
    <property type="evidence" value="ECO:0007669"/>
    <property type="project" value="InterPro"/>
</dbReference>
<dbReference type="Gene3D" id="3.30.70.100">
    <property type="match status" value="1"/>
</dbReference>
<sequence length="132" mass="15085">MCKLLYTSRSAETSPRRTDQIAQIARQSALRNAKAGITGSLVYVEDSFIQVLEGPQAEVERVFESICCDFRHREIKLIDLVPVPTRQFAEWHMGFLASSEDDPLYKELEQVRYLVSVNARTAAEHIRNLMGR</sequence>
<accession>A0A1Z1FGN7</accession>
<evidence type="ECO:0000313" key="3">
    <source>
        <dbReference type="Proteomes" id="UP000195807"/>
    </source>
</evidence>
<dbReference type="SMART" id="SM01034">
    <property type="entry name" value="BLUF"/>
    <property type="match status" value="1"/>
</dbReference>
<dbReference type="STRING" id="450378.GCA_001661675_03383"/>
<reference evidence="2 3" key="1">
    <citation type="submission" date="2017-01" db="EMBL/GenBank/DDBJ databases">
        <title>Complete genome sequence of esterase-producing bacterium Croceicoccus marinus E4A9.</title>
        <authorList>
            <person name="Wu Y.-H."/>
            <person name="Cheng H."/>
            <person name="Xu L."/>
            <person name="Huo Y.-Y."/>
            <person name="Wang C.-S."/>
            <person name="Xu X.-W."/>
        </authorList>
    </citation>
    <scope>NUCLEOTIDE SEQUENCE [LARGE SCALE GENOMIC DNA]</scope>
    <source>
        <strain evidence="2 3">E4A9</strain>
        <plasmid evidence="3">Plasmid pcme4a9i</plasmid>
    </source>
</reference>
<evidence type="ECO:0000313" key="2">
    <source>
        <dbReference type="EMBL" id="ARU17979.1"/>
    </source>
</evidence>
<dbReference type="SUPFAM" id="SSF54975">
    <property type="entry name" value="Acylphosphatase/BLUF domain-like"/>
    <property type="match status" value="1"/>
</dbReference>
<evidence type="ECO:0000259" key="1">
    <source>
        <dbReference type="PROSITE" id="PS50925"/>
    </source>
</evidence>
<dbReference type="EMBL" id="CP019603">
    <property type="protein sequence ID" value="ARU17979.1"/>
    <property type="molecule type" value="Genomic_DNA"/>
</dbReference>
<name>A0A1Z1FGN7_9SPHN</name>
<dbReference type="Proteomes" id="UP000195807">
    <property type="component" value="Plasmid pCME4A9I"/>
</dbReference>
<dbReference type="PROSITE" id="PS50925">
    <property type="entry name" value="BLUF"/>
    <property type="match status" value="1"/>
</dbReference>
<dbReference type="Pfam" id="PF04940">
    <property type="entry name" value="BLUF"/>
    <property type="match status" value="1"/>
</dbReference>
<dbReference type="AlphaFoldDB" id="A0A1Z1FGN7"/>
<protein>
    <recommendedName>
        <fullName evidence="1">BLUF domain-containing protein</fullName>
    </recommendedName>
</protein>
<proteinExistence type="predicted"/>
<dbReference type="InterPro" id="IPR007024">
    <property type="entry name" value="BLUF_domain"/>
</dbReference>
<dbReference type="KEGG" id="cman:A9D14_16835"/>
<dbReference type="InterPro" id="IPR036046">
    <property type="entry name" value="Acylphosphatase-like_dom_sf"/>
</dbReference>
<feature type="domain" description="BLUF" evidence="1">
    <location>
        <begin position="1"/>
        <end position="94"/>
    </location>
</feature>
<gene>
    <name evidence="2" type="ORF">A9D14_16835</name>
</gene>
<organism evidence="2 3">
    <name type="scientific">Croceicoccus marinus</name>
    <dbReference type="NCBI Taxonomy" id="450378"/>
    <lineage>
        <taxon>Bacteria</taxon>
        <taxon>Pseudomonadati</taxon>
        <taxon>Pseudomonadota</taxon>
        <taxon>Alphaproteobacteria</taxon>
        <taxon>Sphingomonadales</taxon>
        <taxon>Erythrobacteraceae</taxon>
        <taxon>Croceicoccus</taxon>
    </lineage>
</organism>
<keyword evidence="3" id="KW-1185">Reference proteome</keyword>
<keyword evidence="2" id="KW-0614">Plasmid</keyword>
<dbReference type="GO" id="GO:0009882">
    <property type="term" value="F:blue light photoreceptor activity"/>
    <property type="evidence" value="ECO:0007669"/>
    <property type="project" value="InterPro"/>
</dbReference>
<geneLocation type="plasmid" evidence="3">
    <name>pcme4a9i</name>
</geneLocation>